<proteinExistence type="predicted"/>
<evidence type="ECO:0000256" key="1">
    <source>
        <dbReference type="SAM" id="MobiDB-lite"/>
    </source>
</evidence>
<protein>
    <submittedName>
        <fullName evidence="2">Uncharacterized protein</fullName>
    </submittedName>
</protein>
<gene>
    <name evidence="2" type="ORF">G7Z17_g10684</name>
</gene>
<reference evidence="2" key="1">
    <citation type="submission" date="2020-03" db="EMBL/GenBank/DDBJ databases">
        <title>Draft Genome Sequence of Cylindrodendrum hubeiense.</title>
        <authorList>
            <person name="Buettner E."/>
            <person name="Kellner H."/>
        </authorList>
    </citation>
    <scope>NUCLEOTIDE SEQUENCE</scope>
    <source>
        <strain evidence="2">IHI 201604</strain>
    </source>
</reference>
<dbReference type="AlphaFoldDB" id="A0A9P5L722"/>
<organism evidence="2 3">
    <name type="scientific">Cylindrodendrum hubeiense</name>
    <dbReference type="NCBI Taxonomy" id="595255"/>
    <lineage>
        <taxon>Eukaryota</taxon>
        <taxon>Fungi</taxon>
        <taxon>Dikarya</taxon>
        <taxon>Ascomycota</taxon>
        <taxon>Pezizomycotina</taxon>
        <taxon>Sordariomycetes</taxon>
        <taxon>Hypocreomycetidae</taxon>
        <taxon>Hypocreales</taxon>
        <taxon>Nectriaceae</taxon>
        <taxon>Cylindrodendrum</taxon>
    </lineage>
</organism>
<feature type="compositionally biased region" description="Basic and acidic residues" evidence="1">
    <location>
        <begin position="41"/>
        <end position="58"/>
    </location>
</feature>
<feature type="compositionally biased region" description="Basic and acidic residues" evidence="1">
    <location>
        <begin position="1"/>
        <end position="11"/>
    </location>
</feature>
<dbReference type="EMBL" id="JAANBB010000362">
    <property type="protein sequence ID" value="KAF7543504.1"/>
    <property type="molecule type" value="Genomic_DNA"/>
</dbReference>
<feature type="compositionally biased region" description="Polar residues" evidence="1">
    <location>
        <begin position="15"/>
        <end position="29"/>
    </location>
</feature>
<dbReference type="Proteomes" id="UP000722485">
    <property type="component" value="Unassembled WGS sequence"/>
</dbReference>
<feature type="region of interest" description="Disordered" evidence="1">
    <location>
        <begin position="1"/>
        <end position="63"/>
    </location>
</feature>
<accession>A0A9P5L722</accession>
<keyword evidence="3" id="KW-1185">Reference proteome</keyword>
<name>A0A9P5L722_9HYPO</name>
<sequence>MAMAAREERELAGATMNQPSPARTPNTAPFRSVDAPWCIKPSDDKDLPACEQQRDRSVGVHPSLSNALPPATWAQHWTQAQLPAGSLRSTQSGLSVSPGVVDAPQHFCIRLLPSHGDYGDYGS</sequence>
<comment type="caution">
    <text evidence="2">The sequence shown here is derived from an EMBL/GenBank/DDBJ whole genome shotgun (WGS) entry which is preliminary data.</text>
</comment>
<evidence type="ECO:0000313" key="3">
    <source>
        <dbReference type="Proteomes" id="UP000722485"/>
    </source>
</evidence>
<evidence type="ECO:0000313" key="2">
    <source>
        <dbReference type="EMBL" id="KAF7543504.1"/>
    </source>
</evidence>